<dbReference type="Pfam" id="PF06949">
    <property type="entry name" value="DUF1292"/>
    <property type="match status" value="1"/>
</dbReference>
<dbReference type="InterPro" id="IPR009711">
    <property type="entry name" value="UPF0473"/>
</dbReference>
<protein>
    <submittedName>
        <fullName evidence="1">DUF1292 domain-containing protein</fullName>
    </submittedName>
</protein>
<name>A0ABS7BWA0_9BACL</name>
<evidence type="ECO:0000313" key="1">
    <source>
        <dbReference type="EMBL" id="MBW7452924.1"/>
    </source>
</evidence>
<comment type="caution">
    <text evidence="1">The sequence shown here is derived from an EMBL/GenBank/DDBJ whole genome shotgun (WGS) entry which is preliminary data.</text>
</comment>
<dbReference type="RefSeq" id="WP_210045702.1">
    <property type="nucleotide sequence ID" value="NZ_JBHLVU010000018.1"/>
</dbReference>
<proteinExistence type="predicted"/>
<gene>
    <name evidence="1" type="ORF">K0U00_02555</name>
</gene>
<organism evidence="1 2">
    <name type="scientific">Paenibacillus sepulcri</name>
    <dbReference type="NCBI Taxonomy" id="359917"/>
    <lineage>
        <taxon>Bacteria</taxon>
        <taxon>Bacillati</taxon>
        <taxon>Bacillota</taxon>
        <taxon>Bacilli</taxon>
        <taxon>Bacillales</taxon>
        <taxon>Paenibacillaceae</taxon>
        <taxon>Paenibacillus</taxon>
    </lineage>
</organism>
<dbReference type="Proteomes" id="UP001519887">
    <property type="component" value="Unassembled WGS sequence"/>
</dbReference>
<sequence>MSTVERISVLKAVYGQEVELVGEDGQTESLRIVAEFRVGGSDYAGLQSALMRKSDEVAFFRILTGGSEPSLESIEDDEEWEAAAEAYDDLLFDGDQQP</sequence>
<dbReference type="EMBL" id="JAHZIK010000025">
    <property type="protein sequence ID" value="MBW7452924.1"/>
    <property type="molecule type" value="Genomic_DNA"/>
</dbReference>
<evidence type="ECO:0000313" key="2">
    <source>
        <dbReference type="Proteomes" id="UP001519887"/>
    </source>
</evidence>
<keyword evidence="2" id="KW-1185">Reference proteome</keyword>
<reference evidence="1 2" key="1">
    <citation type="submission" date="2021-07" db="EMBL/GenBank/DDBJ databases">
        <title>Paenibacillus radiodurans sp. nov., isolated from the southeastern edge of Tengger Desert.</title>
        <authorList>
            <person name="Zhang G."/>
        </authorList>
    </citation>
    <scope>NUCLEOTIDE SEQUENCE [LARGE SCALE GENOMIC DNA]</scope>
    <source>
        <strain evidence="1 2">CCM 7311</strain>
    </source>
</reference>
<accession>A0ABS7BWA0</accession>